<comment type="caution">
    <text evidence="2">The sequence shown here is derived from an EMBL/GenBank/DDBJ whole genome shotgun (WGS) entry which is preliminary data.</text>
</comment>
<dbReference type="EMBL" id="RQTK01000847">
    <property type="protein sequence ID" value="RUS74284.1"/>
    <property type="molecule type" value="Genomic_DNA"/>
</dbReference>
<evidence type="ECO:0000313" key="2">
    <source>
        <dbReference type="EMBL" id="RUS74284.1"/>
    </source>
</evidence>
<sequence>MKRWKRIGLIGVAVIVLVLLISRKPDKGRNAPKSSKIQNCFGRAKQTDLNLQLIKTCGILDEDFLRTPPHTASYDFEKRYLSQPPAQSLDGVTSLDKTLVELVNMSGRPEAQVGENVTVRVEARDGLGRPKTIGGDEVWVWFVDTSGKGAITASVRDLDNGTYIASTVLRWTGTYRVNVAIAYPREYLRAFIHTHLVIKQTRLFLGHFANGEVSVQRMLIDSLKISHAAHLVKVKLTLLVTDPGWGLRKIEHALPALAPVTGGAPEDVSASLGLEKQKYPKPCGGLNPCPFCNEVAGRLTWDRDQPTGYLYKDVWHPLHCQVHAFTKQQCFNNTQWVLLGDSNLRSLYQSLMKQSGAASVQRALTKKWHRPMSGRSSTLKFGIRWAPHSQHFLNGALLAELGSLEPSSAVIDSLSSEGRHVIVLNHFYHLSSAHISSLHVKLLAIKAALVRLFARNRHAIALIQGPYISWRGWSEHFGAGDMLGRHMIQLEHQVFSEPALRDRVLYIPAWDITQAVENVDFHPAKSWIITALIQSYACGRFDS</sequence>
<dbReference type="InterPro" id="IPR057106">
    <property type="entry name" value="NXPE4_C"/>
</dbReference>
<dbReference type="InterPro" id="IPR014756">
    <property type="entry name" value="Ig_E-set"/>
</dbReference>
<dbReference type="SUPFAM" id="SSF81296">
    <property type="entry name" value="E set domains"/>
    <property type="match status" value="1"/>
</dbReference>
<evidence type="ECO:0000259" key="1">
    <source>
        <dbReference type="Pfam" id="PF24536"/>
    </source>
</evidence>
<keyword evidence="3" id="KW-1185">Reference proteome</keyword>
<dbReference type="OrthoDB" id="6154245at2759"/>
<dbReference type="Gene3D" id="2.60.40.10">
    <property type="entry name" value="Immunoglobulins"/>
    <property type="match status" value="1"/>
</dbReference>
<protein>
    <recommendedName>
        <fullName evidence="1">NXPE C-terminal domain-containing protein</fullName>
    </recommendedName>
</protein>
<gene>
    <name evidence="2" type="ORF">EGW08_017959</name>
</gene>
<organism evidence="2 3">
    <name type="scientific">Elysia chlorotica</name>
    <name type="common">Eastern emerald elysia</name>
    <name type="synonym">Sea slug</name>
    <dbReference type="NCBI Taxonomy" id="188477"/>
    <lineage>
        <taxon>Eukaryota</taxon>
        <taxon>Metazoa</taxon>
        <taxon>Spiralia</taxon>
        <taxon>Lophotrochozoa</taxon>
        <taxon>Mollusca</taxon>
        <taxon>Gastropoda</taxon>
        <taxon>Heterobranchia</taxon>
        <taxon>Euthyneura</taxon>
        <taxon>Panpulmonata</taxon>
        <taxon>Sacoglossa</taxon>
        <taxon>Placobranchoidea</taxon>
        <taxon>Plakobranchidae</taxon>
        <taxon>Elysia</taxon>
    </lineage>
</organism>
<dbReference type="AlphaFoldDB" id="A0A3S0ZGG4"/>
<reference evidence="2 3" key="1">
    <citation type="submission" date="2019-01" db="EMBL/GenBank/DDBJ databases">
        <title>A draft genome assembly of the solar-powered sea slug Elysia chlorotica.</title>
        <authorList>
            <person name="Cai H."/>
            <person name="Li Q."/>
            <person name="Fang X."/>
            <person name="Li J."/>
            <person name="Curtis N.E."/>
            <person name="Altenburger A."/>
            <person name="Shibata T."/>
            <person name="Feng M."/>
            <person name="Maeda T."/>
            <person name="Schwartz J.A."/>
            <person name="Shigenobu S."/>
            <person name="Lundholm N."/>
            <person name="Nishiyama T."/>
            <person name="Yang H."/>
            <person name="Hasebe M."/>
            <person name="Li S."/>
            <person name="Pierce S.K."/>
            <person name="Wang J."/>
        </authorList>
    </citation>
    <scope>NUCLEOTIDE SEQUENCE [LARGE SCALE GENOMIC DNA]</scope>
    <source>
        <strain evidence="2">EC2010</strain>
        <tissue evidence="2">Whole organism of an adult</tissue>
    </source>
</reference>
<feature type="domain" description="NXPE C-terminal" evidence="1">
    <location>
        <begin position="315"/>
        <end position="530"/>
    </location>
</feature>
<dbReference type="PANTHER" id="PTHR16165:SF5">
    <property type="entry name" value="NXPE FAMILY MEMBER 3"/>
    <property type="match status" value="1"/>
</dbReference>
<proteinExistence type="predicted"/>
<dbReference type="InterPro" id="IPR013783">
    <property type="entry name" value="Ig-like_fold"/>
</dbReference>
<evidence type="ECO:0000313" key="3">
    <source>
        <dbReference type="Proteomes" id="UP000271974"/>
    </source>
</evidence>
<dbReference type="Proteomes" id="UP000271974">
    <property type="component" value="Unassembled WGS sequence"/>
</dbReference>
<dbReference type="PANTHER" id="PTHR16165">
    <property type="entry name" value="NXPE FAMILY MEMBER"/>
    <property type="match status" value="1"/>
</dbReference>
<dbReference type="Pfam" id="PF24536">
    <property type="entry name" value="NXPE4_C"/>
    <property type="match status" value="1"/>
</dbReference>
<name>A0A3S0ZGG4_ELYCH</name>
<accession>A0A3S0ZGG4</accession>